<proteinExistence type="predicted"/>
<dbReference type="RefSeq" id="WP_146804221.1">
    <property type="nucleotide sequence ID" value="NZ_BJUK01000055.1"/>
</dbReference>
<keyword evidence="1" id="KW-0732">Signal</keyword>
<accession>A0A510XBT4</accession>
<reference evidence="3 5" key="2">
    <citation type="submission" date="2020-12" db="EMBL/GenBank/DDBJ databases">
        <title>Draft genome sequence of Halomonas pacifica strain CARE-V15.</title>
        <authorList>
            <person name="Vignesh N."/>
            <person name="Thabitha A."/>
            <person name="Saravanan R."/>
            <person name="Manigandan V."/>
        </authorList>
    </citation>
    <scope>NUCLEOTIDE SEQUENCE [LARGE SCALE GENOMIC DNA]</scope>
    <source>
        <strain evidence="3 5">CARE-V15</strain>
    </source>
</reference>
<comment type="caution">
    <text evidence="2">The sequence shown here is derived from an EMBL/GenBank/DDBJ whole genome shotgun (WGS) entry which is preliminary data.</text>
</comment>
<dbReference type="EMBL" id="BJUK01000055">
    <property type="protein sequence ID" value="GEK48896.1"/>
    <property type="molecule type" value="Genomic_DNA"/>
</dbReference>
<dbReference type="EMBL" id="JAEDAF010000007">
    <property type="protein sequence ID" value="MBH8580176.1"/>
    <property type="molecule type" value="Genomic_DNA"/>
</dbReference>
<gene>
    <name evidence="2" type="ORF">HPA02_31790</name>
    <name evidence="3" type="ORF">I7V36_08735</name>
</gene>
<feature type="signal peptide" evidence="1">
    <location>
        <begin position="1"/>
        <end position="22"/>
    </location>
</feature>
<evidence type="ECO:0008006" key="6">
    <source>
        <dbReference type="Google" id="ProtNLM"/>
    </source>
</evidence>
<sequence>MDDMIRRLACIALLSVSGVAFAESRSPVDPGLRLITSAGSMRFLVYSICSPEHCWSEPYLEWFDLSGDDWRLMERRQLEELRYGTVVEAATWIWDEGHPYLSVHISPSHGGFEPHVVRIYPAEPGKYRLEPSALGPDG</sequence>
<dbReference type="Proteomes" id="UP000321275">
    <property type="component" value="Unassembled WGS sequence"/>
</dbReference>
<organism evidence="2 4">
    <name type="scientific">Bisbaumannia pacifica</name>
    <dbReference type="NCBI Taxonomy" id="77098"/>
    <lineage>
        <taxon>Bacteria</taxon>
        <taxon>Pseudomonadati</taxon>
        <taxon>Pseudomonadota</taxon>
        <taxon>Gammaproteobacteria</taxon>
        <taxon>Oceanospirillales</taxon>
        <taxon>Halomonadaceae</taxon>
        <taxon>Bisbaumannia</taxon>
    </lineage>
</organism>
<dbReference type="AlphaFoldDB" id="A0A510XBT4"/>
<evidence type="ECO:0000313" key="4">
    <source>
        <dbReference type="Proteomes" id="UP000321275"/>
    </source>
</evidence>
<reference evidence="2 4" key="1">
    <citation type="submission" date="2019-07" db="EMBL/GenBank/DDBJ databases">
        <title>Whole genome shotgun sequence of Halomonas pacifica NBRC 102220.</title>
        <authorList>
            <person name="Hosoyama A."/>
            <person name="Uohara A."/>
            <person name="Ohji S."/>
            <person name="Ichikawa N."/>
        </authorList>
    </citation>
    <scope>NUCLEOTIDE SEQUENCE [LARGE SCALE GENOMIC DNA]</scope>
    <source>
        <strain evidence="2 4">NBRC 102220</strain>
    </source>
</reference>
<name>A0A510XBT4_9GAMM</name>
<dbReference type="OrthoDB" id="9997723at2"/>
<evidence type="ECO:0000313" key="3">
    <source>
        <dbReference type="EMBL" id="MBH8580176.1"/>
    </source>
</evidence>
<evidence type="ECO:0000313" key="2">
    <source>
        <dbReference type="EMBL" id="GEK48896.1"/>
    </source>
</evidence>
<keyword evidence="4" id="KW-1185">Reference proteome</keyword>
<feature type="chain" id="PRO_5021784901" description="Lipoprotein" evidence="1">
    <location>
        <begin position="23"/>
        <end position="138"/>
    </location>
</feature>
<protein>
    <recommendedName>
        <fullName evidence="6">Lipoprotein</fullName>
    </recommendedName>
</protein>
<evidence type="ECO:0000256" key="1">
    <source>
        <dbReference type="SAM" id="SignalP"/>
    </source>
</evidence>
<dbReference type="Proteomes" id="UP000651738">
    <property type="component" value="Unassembled WGS sequence"/>
</dbReference>
<evidence type="ECO:0000313" key="5">
    <source>
        <dbReference type="Proteomes" id="UP000651738"/>
    </source>
</evidence>